<proteinExistence type="inferred from homology"/>
<dbReference type="Gene3D" id="1.10.10.10">
    <property type="entry name" value="Winged helix-like DNA-binding domain superfamily/Winged helix DNA-binding domain"/>
    <property type="match status" value="1"/>
</dbReference>
<organism evidence="2 3">
    <name type="scientific">Mucilaginibacter defluvii</name>
    <dbReference type="NCBI Taxonomy" id="1196019"/>
    <lineage>
        <taxon>Bacteria</taxon>
        <taxon>Pseudomonadati</taxon>
        <taxon>Bacteroidota</taxon>
        <taxon>Sphingobacteriia</taxon>
        <taxon>Sphingobacteriales</taxon>
        <taxon>Sphingobacteriaceae</taxon>
        <taxon>Mucilaginibacter</taxon>
    </lineage>
</organism>
<name>A0ABP9FQH9_9SPHI</name>
<dbReference type="PANTHER" id="PTHR18964:SF149">
    <property type="entry name" value="BIFUNCTIONAL UDP-N-ACETYLGLUCOSAMINE 2-EPIMERASE_N-ACETYLMANNOSAMINE KINASE"/>
    <property type="match status" value="1"/>
</dbReference>
<comment type="caution">
    <text evidence="2">The sequence shown here is derived from an EMBL/GenBank/DDBJ whole genome shotgun (WGS) entry which is preliminary data.</text>
</comment>
<evidence type="ECO:0000313" key="2">
    <source>
        <dbReference type="EMBL" id="GAA4908814.1"/>
    </source>
</evidence>
<dbReference type="InterPro" id="IPR043129">
    <property type="entry name" value="ATPase_NBD"/>
</dbReference>
<dbReference type="RefSeq" id="WP_345329811.1">
    <property type="nucleotide sequence ID" value="NZ_BAABJI010000001.1"/>
</dbReference>
<dbReference type="PANTHER" id="PTHR18964">
    <property type="entry name" value="ROK (REPRESSOR, ORF, KINASE) FAMILY"/>
    <property type="match status" value="1"/>
</dbReference>
<dbReference type="InterPro" id="IPR036390">
    <property type="entry name" value="WH_DNA-bd_sf"/>
</dbReference>
<dbReference type="SUPFAM" id="SSF53067">
    <property type="entry name" value="Actin-like ATPase domain"/>
    <property type="match status" value="1"/>
</dbReference>
<dbReference type="InterPro" id="IPR036388">
    <property type="entry name" value="WH-like_DNA-bd_sf"/>
</dbReference>
<comment type="similarity">
    <text evidence="1">Belongs to the ROK (NagC/XylR) family.</text>
</comment>
<reference evidence="3" key="1">
    <citation type="journal article" date="2019" name="Int. J. Syst. Evol. Microbiol.">
        <title>The Global Catalogue of Microorganisms (GCM) 10K type strain sequencing project: providing services to taxonomists for standard genome sequencing and annotation.</title>
        <authorList>
            <consortium name="The Broad Institute Genomics Platform"/>
            <consortium name="The Broad Institute Genome Sequencing Center for Infectious Disease"/>
            <person name="Wu L."/>
            <person name="Ma J."/>
        </authorList>
    </citation>
    <scope>NUCLEOTIDE SEQUENCE [LARGE SCALE GENOMIC DNA]</scope>
    <source>
        <strain evidence="3">JCM 18283</strain>
    </source>
</reference>
<evidence type="ECO:0000313" key="3">
    <source>
        <dbReference type="Proteomes" id="UP001501436"/>
    </source>
</evidence>
<dbReference type="Gene3D" id="3.30.420.40">
    <property type="match status" value="2"/>
</dbReference>
<dbReference type="EMBL" id="BAABJI010000001">
    <property type="protein sequence ID" value="GAA4908814.1"/>
    <property type="molecule type" value="Genomic_DNA"/>
</dbReference>
<evidence type="ECO:0000256" key="1">
    <source>
        <dbReference type="ARBA" id="ARBA00006479"/>
    </source>
</evidence>
<accession>A0ABP9FQH9</accession>
<protein>
    <submittedName>
        <fullName evidence="2">ROK family transcriptional regulator</fullName>
    </submittedName>
</protein>
<dbReference type="InterPro" id="IPR000600">
    <property type="entry name" value="ROK"/>
</dbReference>
<keyword evidence="3" id="KW-1185">Reference proteome</keyword>
<dbReference type="Proteomes" id="UP001501436">
    <property type="component" value="Unassembled WGS sequence"/>
</dbReference>
<gene>
    <name evidence="2" type="ORF">GCM10023313_09730</name>
</gene>
<dbReference type="Pfam" id="PF00480">
    <property type="entry name" value="ROK"/>
    <property type="match status" value="1"/>
</dbReference>
<sequence>MFNANKKTAKLYAEIIQHLYYGEQLSSAELSARIDKSIPLVTKAVNHLIEAGFVIEQGYAPSSGGRRPLMYSVRHDRLHIVTVAMDQLSTRIGIVDLLNNFVSPVEIISLNLQDNPQALNSLVSIINTHIEQSKVDKEKIIGVGIGMPGFVNVNEGINYTYLDAGNKSLTQYLADAVELPVYIDNDSSLIALSELKFGIAKSIKDVMVINIGWGIGLGMIINGQIFRGENGFAGEFSHIPIAEEGALCACGKQGCLEAEASLMAVAQKAIEGVESGQKSSLQHYITDDHSNLAVGNVLMDAANKGDQYAIELLSDAAYKIGRALSILIHILNPKAIVLSGRGVKVGKLLLAPIQQALNKYCIPRLAQGTELFISEIGFDAELIGAAILVMESFNKMHGGLQKK</sequence>
<dbReference type="SUPFAM" id="SSF46785">
    <property type="entry name" value="Winged helix' DNA-binding domain"/>
    <property type="match status" value="1"/>
</dbReference>